<dbReference type="PANTHER" id="PTHR42085:SF2">
    <property type="entry name" value="F-BOX DOMAIN-CONTAINING PROTEIN"/>
    <property type="match status" value="1"/>
</dbReference>
<evidence type="ECO:0008006" key="4">
    <source>
        <dbReference type="Google" id="ProtNLM"/>
    </source>
</evidence>
<feature type="region of interest" description="Disordered" evidence="1">
    <location>
        <begin position="185"/>
        <end position="266"/>
    </location>
</feature>
<feature type="compositionally biased region" description="Polar residues" evidence="1">
    <location>
        <begin position="197"/>
        <end position="216"/>
    </location>
</feature>
<sequence>MSSWLAPWTVNSRNNRRTVRPKIDLQASPPATQQLSPYLAADMARSKTVVQVNVSVGEMGRTSWKRSADAMDDSEAPQKLPRRARPPAGAMRDLDPDDCEHSQQSESDYESPINHRERRQQKKSSEPEVVIPQGLSLSVGAQHGAHQQTKEFKNMSASVKAKSLDTPKFPKTAMSLTVLASIVSKRQASRRPLSKSHAPNVSASEQKTGARQSQKTGVRLGKKKDLNAVATANAPRSSPPAKTPRSNQNKRAKVEQSHDPIELPTASATTGPFKLMELPTEIRLMIYDYLVPDKLVPCPRTSNARTRRHSEYKSLRHDDDNCFPALLRSSQFVNAEFSYVFFGSAIFQMKVQWHAVTFLQQQYTELSLPSTLAHVKHLHISVELTMALVGAYSGGSKPANEAENSKQQSFLRMRSNLQAIGKVLADAKSIQSLGITIIDRKLRDDDVLKKSLPAILEPFQGLVRRQNFGIWFEGDYRRFQDHLSPSMKVESHPLFTAVAEEICPNAEPEVGLQLDLRSAIRLVRKWIRGLDHEIPQAKRIELFEHANEAVHEQKLDDFKQTISDALNLCHAWVQAEHKRLSGQLPQLWAQSGRVLTMGHNGTPKYIGERNKGTKNTRETKENLFQVQNAVFELEKRAFGHKIDYTTQTKETAVIKKMSKEILAELKTVNERHRLFLALHDDICAEIIDAEKRAKHAIKAKRARNEKLEPVQARQASGSSANVASQSISKDSQNYSGS</sequence>
<reference evidence="2" key="1">
    <citation type="journal article" date="2020" name="Stud. Mycol.">
        <title>101 Dothideomycetes genomes: a test case for predicting lifestyles and emergence of pathogens.</title>
        <authorList>
            <person name="Haridas S."/>
            <person name="Albert R."/>
            <person name="Binder M."/>
            <person name="Bloem J."/>
            <person name="Labutti K."/>
            <person name="Salamov A."/>
            <person name="Andreopoulos B."/>
            <person name="Baker S."/>
            <person name="Barry K."/>
            <person name="Bills G."/>
            <person name="Bluhm B."/>
            <person name="Cannon C."/>
            <person name="Castanera R."/>
            <person name="Culley D."/>
            <person name="Daum C."/>
            <person name="Ezra D."/>
            <person name="Gonzalez J."/>
            <person name="Henrissat B."/>
            <person name="Kuo A."/>
            <person name="Liang C."/>
            <person name="Lipzen A."/>
            <person name="Lutzoni F."/>
            <person name="Magnuson J."/>
            <person name="Mondo S."/>
            <person name="Nolan M."/>
            <person name="Ohm R."/>
            <person name="Pangilinan J."/>
            <person name="Park H.-J."/>
            <person name="Ramirez L."/>
            <person name="Alfaro M."/>
            <person name="Sun H."/>
            <person name="Tritt A."/>
            <person name="Yoshinaga Y."/>
            <person name="Zwiers L.-H."/>
            <person name="Turgeon B."/>
            <person name="Goodwin S."/>
            <person name="Spatafora J."/>
            <person name="Crous P."/>
            <person name="Grigoriev I."/>
        </authorList>
    </citation>
    <scope>NUCLEOTIDE SEQUENCE</scope>
    <source>
        <strain evidence="2">CBS 269.34</strain>
    </source>
</reference>
<dbReference type="PANTHER" id="PTHR42085">
    <property type="entry name" value="F-BOX DOMAIN-CONTAINING PROTEIN"/>
    <property type="match status" value="1"/>
</dbReference>
<keyword evidence="3" id="KW-1185">Reference proteome</keyword>
<gene>
    <name evidence="2" type="ORF">BU16DRAFT_396447</name>
</gene>
<dbReference type="Proteomes" id="UP000799750">
    <property type="component" value="Unassembled WGS sequence"/>
</dbReference>
<name>A0A6A6QU62_9PEZI</name>
<dbReference type="AlphaFoldDB" id="A0A6A6QU62"/>
<feature type="compositionally biased region" description="Basic and acidic residues" evidence="1">
    <location>
        <begin position="252"/>
        <end position="261"/>
    </location>
</feature>
<accession>A0A6A6QU62</accession>
<proteinExistence type="predicted"/>
<feature type="compositionally biased region" description="Polar residues" evidence="1">
    <location>
        <begin position="713"/>
        <end position="737"/>
    </location>
</feature>
<feature type="region of interest" description="Disordered" evidence="1">
    <location>
        <begin position="698"/>
        <end position="737"/>
    </location>
</feature>
<protein>
    <recommendedName>
        <fullName evidence="4">F-box domain-containing protein</fullName>
    </recommendedName>
</protein>
<evidence type="ECO:0000313" key="2">
    <source>
        <dbReference type="EMBL" id="KAF2495672.1"/>
    </source>
</evidence>
<dbReference type="InterPro" id="IPR038883">
    <property type="entry name" value="AN11006-like"/>
</dbReference>
<evidence type="ECO:0000313" key="3">
    <source>
        <dbReference type="Proteomes" id="UP000799750"/>
    </source>
</evidence>
<dbReference type="OrthoDB" id="3946110at2759"/>
<feature type="region of interest" description="Disordered" evidence="1">
    <location>
        <begin position="63"/>
        <end position="129"/>
    </location>
</feature>
<dbReference type="EMBL" id="MU004189">
    <property type="protein sequence ID" value="KAF2495672.1"/>
    <property type="molecule type" value="Genomic_DNA"/>
</dbReference>
<feature type="region of interest" description="Disordered" evidence="1">
    <location>
        <begin position="1"/>
        <end position="30"/>
    </location>
</feature>
<evidence type="ECO:0000256" key="1">
    <source>
        <dbReference type="SAM" id="MobiDB-lite"/>
    </source>
</evidence>
<organism evidence="2 3">
    <name type="scientific">Lophium mytilinum</name>
    <dbReference type="NCBI Taxonomy" id="390894"/>
    <lineage>
        <taxon>Eukaryota</taxon>
        <taxon>Fungi</taxon>
        <taxon>Dikarya</taxon>
        <taxon>Ascomycota</taxon>
        <taxon>Pezizomycotina</taxon>
        <taxon>Dothideomycetes</taxon>
        <taxon>Pleosporomycetidae</taxon>
        <taxon>Mytilinidiales</taxon>
        <taxon>Mytilinidiaceae</taxon>
        <taxon>Lophium</taxon>
    </lineage>
</organism>